<dbReference type="PANTHER" id="PTHR10578:SF107">
    <property type="entry name" value="2-HYDROXYACID OXIDASE 1"/>
    <property type="match status" value="1"/>
</dbReference>
<dbReference type="GO" id="GO:0009060">
    <property type="term" value="P:aerobic respiration"/>
    <property type="evidence" value="ECO:0007669"/>
    <property type="project" value="TreeGrafter"/>
</dbReference>
<gene>
    <name evidence="9" type="ORF">A2W18_12380</name>
</gene>
<evidence type="ECO:0000256" key="7">
    <source>
        <dbReference type="PIRSR" id="PIRSR000138-2"/>
    </source>
</evidence>
<keyword evidence="4" id="KW-0560">Oxidoreductase</keyword>
<comment type="similarity">
    <text evidence="5">Belongs to the FMN-dependent alpha-hydroxy acid dehydrogenase family.</text>
</comment>
<dbReference type="SUPFAM" id="SSF51395">
    <property type="entry name" value="FMN-linked oxidoreductases"/>
    <property type="match status" value="1"/>
</dbReference>
<dbReference type="InterPro" id="IPR012133">
    <property type="entry name" value="Alpha-hydoxy_acid_DH_FMN"/>
</dbReference>
<evidence type="ECO:0000256" key="5">
    <source>
        <dbReference type="ARBA" id="ARBA00024042"/>
    </source>
</evidence>
<accession>A0A1F6UV88</accession>
<feature type="binding site" evidence="7">
    <location>
        <position position="177"/>
    </location>
    <ligand>
        <name>glyoxylate</name>
        <dbReference type="ChEBI" id="CHEBI:36655"/>
    </ligand>
</feature>
<sequence>MSQRRKFYSGRDFRRAITIEDLRAIAHRRIPTFAMEYVEGGSETEASLRWNRTAFEKIRLVPAQLVDTSARHQRITLFGKESPSPLIVAPTGLNGVTRHRGDVMLARAAAAAGIPFTLSTVSNMRLADVAEQAGGRLWMQLYVMKNREIARDIVTRAERAGYEALVFTSDANVFGLREWDQRNYRAPAKLTWRNMIDVACHPRWFYDVMVPNGLPRFENIVDFTPPEFQGARAGVRYVPQLFAPDISWNDVAWLRDLWPRKLLVKGVLNVADALHAAKLGCDGIVVTNHGGRQLDTCVAPIEVLPEIVRAVGKQMTIIVDSGFRRGTDIVKAMALGAHAVMIARATLYGLAAGGEAGVGHALKILTSETDRVLGQLGCRSLADVGPHLLVRD</sequence>
<dbReference type="AlphaFoldDB" id="A0A1F6UV88"/>
<feature type="binding site" evidence="7">
    <location>
        <position position="292"/>
    </location>
    <ligand>
        <name>glyoxylate</name>
        <dbReference type="ChEBI" id="CHEBI:36655"/>
    </ligand>
</feature>
<dbReference type="Proteomes" id="UP000179076">
    <property type="component" value="Unassembled WGS sequence"/>
</dbReference>
<evidence type="ECO:0000259" key="8">
    <source>
        <dbReference type="PROSITE" id="PS51349"/>
    </source>
</evidence>
<dbReference type="FunFam" id="3.20.20.70:FF:000029">
    <property type="entry name" value="L-lactate dehydrogenase"/>
    <property type="match status" value="1"/>
</dbReference>
<evidence type="ECO:0000256" key="2">
    <source>
        <dbReference type="ARBA" id="ARBA00022630"/>
    </source>
</evidence>
<evidence type="ECO:0000256" key="1">
    <source>
        <dbReference type="ARBA" id="ARBA00001917"/>
    </source>
</evidence>
<feature type="binding site" evidence="7">
    <location>
        <position position="37"/>
    </location>
    <ligand>
        <name>glyoxylate</name>
        <dbReference type="ChEBI" id="CHEBI:36655"/>
    </ligand>
</feature>
<dbReference type="EMBL" id="MFSP01000201">
    <property type="protein sequence ID" value="OGI61340.1"/>
    <property type="molecule type" value="Genomic_DNA"/>
</dbReference>
<feature type="binding site" evidence="7">
    <location>
        <position position="119"/>
    </location>
    <ligand>
        <name>FMN</name>
        <dbReference type="ChEBI" id="CHEBI:58210"/>
    </ligand>
</feature>
<proteinExistence type="inferred from homology"/>
<dbReference type="InterPro" id="IPR037396">
    <property type="entry name" value="FMN_HAD"/>
</dbReference>
<evidence type="ECO:0000256" key="3">
    <source>
        <dbReference type="ARBA" id="ARBA00022643"/>
    </source>
</evidence>
<dbReference type="Pfam" id="PF01070">
    <property type="entry name" value="FMN_dh"/>
    <property type="match status" value="1"/>
</dbReference>
<dbReference type="PIRSF" id="PIRSF000138">
    <property type="entry name" value="Al-hdrx_acd_dh"/>
    <property type="match status" value="1"/>
</dbReference>
<dbReference type="CDD" id="cd02809">
    <property type="entry name" value="alpha_hydroxyacid_oxid_FMN"/>
    <property type="match status" value="1"/>
</dbReference>
<dbReference type="PANTHER" id="PTHR10578">
    <property type="entry name" value="S -2-HYDROXY-ACID OXIDASE-RELATED"/>
    <property type="match status" value="1"/>
</dbReference>
<dbReference type="InterPro" id="IPR000262">
    <property type="entry name" value="FMN-dep_DH"/>
</dbReference>
<keyword evidence="2 7" id="KW-0285">Flavoprotein</keyword>
<feature type="binding site" evidence="7">
    <location>
        <position position="289"/>
    </location>
    <ligand>
        <name>glyoxylate</name>
        <dbReference type="ChEBI" id="CHEBI:36655"/>
    </ligand>
</feature>
<feature type="binding site" evidence="7">
    <location>
        <begin position="320"/>
        <end position="324"/>
    </location>
    <ligand>
        <name>FMN</name>
        <dbReference type="ChEBI" id="CHEBI:58210"/>
    </ligand>
</feature>
<evidence type="ECO:0000256" key="4">
    <source>
        <dbReference type="ARBA" id="ARBA00023002"/>
    </source>
</evidence>
<feature type="binding site" evidence="7">
    <location>
        <begin position="90"/>
        <end position="92"/>
    </location>
    <ligand>
        <name>FMN</name>
        <dbReference type="ChEBI" id="CHEBI:58210"/>
    </ligand>
</feature>
<dbReference type="PROSITE" id="PS51349">
    <property type="entry name" value="FMN_HYDROXY_ACID_DH_2"/>
    <property type="match status" value="1"/>
</dbReference>
<evidence type="ECO:0000256" key="6">
    <source>
        <dbReference type="PIRSR" id="PIRSR000138-1"/>
    </source>
</evidence>
<feature type="binding site" evidence="7">
    <location>
        <position position="140"/>
    </location>
    <ligand>
        <name>FMN</name>
        <dbReference type="ChEBI" id="CHEBI:58210"/>
    </ligand>
</feature>
<feature type="binding site" evidence="7">
    <location>
        <position position="142"/>
    </location>
    <ligand>
        <name>glyoxylate</name>
        <dbReference type="ChEBI" id="CHEBI:36655"/>
    </ligand>
</feature>
<dbReference type="GO" id="GO:0005886">
    <property type="term" value="C:plasma membrane"/>
    <property type="evidence" value="ECO:0007669"/>
    <property type="project" value="TreeGrafter"/>
</dbReference>
<dbReference type="Gene3D" id="3.20.20.70">
    <property type="entry name" value="Aldolase class I"/>
    <property type="match status" value="1"/>
</dbReference>
<feature type="binding site" evidence="7">
    <location>
        <position position="168"/>
    </location>
    <ligand>
        <name>FMN</name>
        <dbReference type="ChEBI" id="CHEBI:58210"/>
    </ligand>
</feature>
<feature type="domain" description="FMN hydroxy acid dehydrogenase" evidence="8">
    <location>
        <begin position="11"/>
        <end position="392"/>
    </location>
</feature>
<feature type="active site" description="Proton acceptor" evidence="6">
    <location>
        <position position="289"/>
    </location>
</feature>
<feature type="binding site" evidence="7">
    <location>
        <position position="265"/>
    </location>
    <ligand>
        <name>FMN</name>
        <dbReference type="ChEBI" id="CHEBI:58210"/>
    </ligand>
</feature>
<evidence type="ECO:0000313" key="10">
    <source>
        <dbReference type="Proteomes" id="UP000179076"/>
    </source>
</evidence>
<comment type="cofactor">
    <cofactor evidence="1">
        <name>FMN</name>
        <dbReference type="ChEBI" id="CHEBI:58210"/>
    </cofactor>
</comment>
<evidence type="ECO:0000313" key="9">
    <source>
        <dbReference type="EMBL" id="OGI61340.1"/>
    </source>
</evidence>
<dbReference type="GO" id="GO:0010181">
    <property type="term" value="F:FMN binding"/>
    <property type="evidence" value="ECO:0007669"/>
    <property type="project" value="InterPro"/>
</dbReference>
<keyword evidence="3 7" id="KW-0288">FMN</keyword>
<dbReference type="GO" id="GO:0004459">
    <property type="term" value="F:L-lactate dehydrogenase (NAD+) activity"/>
    <property type="evidence" value="ECO:0007669"/>
    <property type="project" value="TreeGrafter"/>
</dbReference>
<organism evidence="9 10">
    <name type="scientific">Candidatus Muproteobacteria bacterium RBG_16_60_9</name>
    <dbReference type="NCBI Taxonomy" id="1817755"/>
    <lineage>
        <taxon>Bacteria</taxon>
        <taxon>Pseudomonadati</taxon>
        <taxon>Pseudomonadota</taxon>
        <taxon>Candidatus Muproteobacteria</taxon>
    </lineage>
</organism>
<dbReference type="InterPro" id="IPR013785">
    <property type="entry name" value="Aldolase_TIM"/>
</dbReference>
<protein>
    <submittedName>
        <fullName evidence="9">Alpha-hydroxy-acid oxidizing enzyme</fullName>
    </submittedName>
</protein>
<name>A0A1F6UV88_9PROT</name>
<reference evidence="9 10" key="1">
    <citation type="journal article" date="2016" name="Nat. Commun.">
        <title>Thousands of microbial genomes shed light on interconnected biogeochemical processes in an aquifer system.</title>
        <authorList>
            <person name="Anantharaman K."/>
            <person name="Brown C.T."/>
            <person name="Hug L.A."/>
            <person name="Sharon I."/>
            <person name="Castelle C.J."/>
            <person name="Probst A.J."/>
            <person name="Thomas B.C."/>
            <person name="Singh A."/>
            <person name="Wilkins M.J."/>
            <person name="Karaoz U."/>
            <person name="Brodie E.L."/>
            <person name="Williams K.H."/>
            <person name="Hubbard S.S."/>
            <person name="Banfield J.F."/>
        </authorList>
    </citation>
    <scope>NUCLEOTIDE SEQUENCE [LARGE SCALE GENOMIC DNA]</scope>
</reference>
<comment type="caution">
    <text evidence="9">The sequence shown here is derived from an EMBL/GenBank/DDBJ whole genome shotgun (WGS) entry which is preliminary data.</text>
</comment>